<dbReference type="Pfam" id="PF00069">
    <property type="entry name" value="Pkinase"/>
    <property type="match status" value="1"/>
</dbReference>
<dbReference type="InterPro" id="IPR008271">
    <property type="entry name" value="Ser/Thr_kinase_AS"/>
</dbReference>
<dbReference type="InterPro" id="IPR000719">
    <property type="entry name" value="Prot_kinase_dom"/>
</dbReference>
<dbReference type="InterPro" id="IPR050236">
    <property type="entry name" value="Ser_Thr_kinase_AGC"/>
</dbReference>
<dbReference type="FunFam" id="1.20.1480.20:FF:000001">
    <property type="entry name" value="microtubule-associated serine/threonine-protein kinase 4 isoform X1"/>
    <property type="match status" value="1"/>
</dbReference>
<feature type="region of interest" description="Disordered" evidence="15">
    <location>
        <begin position="406"/>
        <end position="429"/>
    </location>
</feature>
<protein>
    <recommendedName>
        <fullName evidence="4">non-specific serine/threonine protein kinase</fullName>
        <ecNumber evidence="4">2.7.11.1</ecNumber>
    </recommendedName>
</protein>
<dbReference type="SMART" id="SM00220">
    <property type="entry name" value="S_TKc"/>
    <property type="match status" value="1"/>
</dbReference>
<dbReference type="Gene3D" id="3.30.200.20">
    <property type="entry name" value="Phosphorylase Kinase, domain 1"/>
    <property type="match status" value="1"/>
</dbReference>
<feature type="compositionally biased region" description="Basic and acidic residues" evidence="15">
    <location>
        <begin position="2212"/>
        <end position="2221"/>
    </location>
</feature>
<dbReference type="GO" id="GO:0000287">
    <property type="term" value="F:magnesium ion binding"/>
    <property type="evidence" value="ECO:0007669"/>
    <property type="project" value="InterPro"/>
</dbReference>
<feature type="compositionally biased region" description="Polar residues" evidence="15">
    <location>
        <begin position="1215"/>
        <end position="1225"/>
    </location>
</feature>
<feature type="compositionally biased region" description="Basic and acidic residues" evidence="15">
    <location>
        <begin position="1878"/>
        <end position="1894"/>
    </location>
</feature>
<evidence type="ECO:0000256" key="4">
    <source>
        <dbReference type="ARBA" id="ARBA00012513"/>
    </source>
</evidence>
<evidence type="ECO:0000256" key="13">
    <source>
        <dbReference type="ARBA" id="ARBA00047899"/>
    </source>
</evidence>
<dbReference type="Gene3D" id="1.20.1480.20">
    <property type="entry name" value="MAST3 pre-PK domain-like"/>
    <property type="match status" value="1"/>
</dbReference>
<sequence length="2321" mass="254424">MTCKTAAVYFPDVMRAQGSVDPPGYSQSSVKEKAASRCKELHLLEQLMGSITVKRLDLEMPHRDRIYEPWFDLQPHSKKFEPNSHKPLQPMQPVARLPFLEVRARYFDILVFKSPFIISGTSPQDSPRNFSPSTSAHFSFARRTDGRRWSLASLPSSGYGTNTPSSTISSSCSSQEKLHQLPFQPTADELHFLSKHFCTESIAGDDHRRAASMRPRSRSLSPGRSPSCCDHEIIMMNHVYKERFPKATAQMEERIQIIISSSSPENVLPLADGVLSFAHHQIIELARDCLEKSRLGLITSRYFCELTDKLERLFQESTERSESAEVTFIKELVKKILIVIARPARLLECLEFNPEEFYHLLEAAEGHAKEGQGIKTDIPRYIISQLGLTRDPLEEIAQLTSYDSGIAETPDTDDSVSSQSLSAPPQPRRKPCEIDFEMIKLISNGAYGAVYLVRHKETNQRFAMKKINKQNLMLRNQIQQAFVERDILTFAENPFVVSMYCSFETRRHLCMVMEYVEGGDCATLLKYMGPLPVDMARMYFAETVLALEYLHNYGIVHRDLKPDNLLVTSMGHIKLTDFGLSKVGLMNMTTNLYEGHIEKDAREFSDKQVCGTPEYIAPEVILRQGYGKPVDWWAMGIILYEFLVGCVPFFGDTPEELFGQVISDEINWPEGEDAPPADSQELITLLLRQNPLERLGTARSERYHHLETEEEEDTNDEDFNVELRQFSSSSHRFSKVYSSLDLSRGQLEEKGEQPEKKSESPLTVDSLSWTPDFTEISPSLSHSSDLESSTNSMSRNSGLLPKFAISAEADSCDSSLSLDKASKVAFSVGELPQTEPDAITPSSPVSNATLSGSFSEHLDQLISRPEGADSLDPPNKPSTDTVSHLTSLRPATSIPKSSSTSALSLMIPADVFGTSPLASPMSPHSLSSNPSSRDSSPSRDSSLSAANSRQPIIIHSSGKKFGFTLRAIRVYACDSDVYTVYHMVWNVEDSGPAQKAGLKAGDLITHVNGETVHGLVHTEVVELLLKSGSKVAISTTPFENTSIKTGPARRNSYRSKMIRRTKKPKKEKTQERRRSVFRRFAMQPSPLLHTSRSFTSLNRSLSSGESLPGSPTHSLSPHSPTTPFRPTTELNQSGGTSSQSSSPSSSAPNSPAGSGHVRPNTLHGLGPKLPGQRLRQSRRKSAGSIPLSPLARTPSPTPQPTSPQRSPSPLLAHSVGSSKTTQTFSAKMHSPPTIVRHMVRPKSAEPPRSPLLKRVQSEEKLSPSYTGDKKHLCSRKQSLEVTQEEVQTGFASGGEHTLQCVEESSCELPTITRVRPAEQGCLKRPVTRKVGRQEMMEDLDKDKLKSNVVAKRQDWHERRESLQKQDAIQEAESTQSLTGCCSVDNKVVTATVKDVLYKKLNSRACESIADSMSSTGDSVFNESIRSSPAQSDRQLARQIKEGSKPDRHDFKAPNMEFARKRQSFEEREDCLCRITSGVHESLHFNATRSKSLQLDSAGIATPGITTDSLSPKIFSGRGESAVEKLQIISSTEGSIRKTSSEYKLEARLVSSLKPLKGTLDIGLLSGPRISKTDTCLSKIASSQADSGGQVGAMQNQSEKQPLMLTHKQTQAASEIKSPGASGSKNAGKDEPTCSTDYVFGLFSHEGTHDKNKQGEGIKFQTVASKMEPKDLSTGGKTENKLKTAQEMRPARHSNHFSCGKTPSIREVSNEDQDDEMENPVEKPTLQNNTVETKTPMTHDQVITQSTSLPSGPCSVDKDKNVREILISAQKSEQAFANTNKITMAKDRVLNSLGLTVVTHEVYQCKTVQDDASGSRSSEALVQTLPPKPDRTVIVQKTGSDVKAGIVAIDEKKTLSTTGKSTDKKHEQITASSTPVLHAKTEPFHSEGLVKEKVSVPRSSTVTTSSPSAASIVPDIKLPPNLPLQTKQDKNNVAPKGTPVKATSAVVPQLPQHVHKSPQSFAEIQSDSTAINQSQQTTLKTPTGADSGNGQKRLNSISRTDDQNAEVENGKRSSSKCQETCGVKTQIVDKDHKTCMVPEGSIDKSKITSSKDKKTQNIAVSKEEVKCIMTNEPRSPTDLKTDGAKCVLATAQTPPSKSNHHSGVKGSEKNSNTVQVQSVNILEEKLKDKNTPDVSCQKVTKPVLDVCKKEVVTATKKQPQLTGTSSNGKQGLSSSKSKAKLEPSPATNQSTKATEGRGTQEGKAPVQVIIDHTNLKPKEQREVTLPTLKTQSQSENLPQTTSPQVGSVPVPTVKVHTPSGSPIGKGTGSTVETSKSPDSMQKGNRKDCQKSSGLAKDGAAPEKDSPRTKQPKDLPRGSNNKK</sequence>
<evidence type="ECO:0000256" key="12">
    <source>
        <dbReference type="ARBA" id="ARBA00022842"/>
    </source>
</evidence>
<comment type="cofactor">
    <cofactor evidence="1">
        <name>Mg(2+)</name>
        <dbReference type="ChEBI" id="CHEBI:18420"/>
    </cofactor>
</comment>
<feature type="region of interest" description="Disordered" evidence="15">
    <location>
        <begin position="1042"/>
        <end position="1273"/>
    </location>
</feature>
<feature type="region of interest" description="Disordered" evidence="15">
    <location>
        <begin position="1967"/>
        <end position="2018"/>
    </location>
</feature>
<evidence type="ECO:0000259" key="16">
    <source>
        <dbReference type="PROSITE" id="PS50011"/>
    </source>
</evidence>
<feature type="compositionally biased region" description="Basic and acidic residues" evidence="15">
    <location>
        <begin position="746"/>
        <end position="759"/>
    </location>
</feature>
<feature type="compositionally biased region" description="Basic and acidic residues" evidence="15">
    <location>
        <begin position="1677"/>
        <end position="1689"/>
    </location>
</feature>
<feature type="compositionally biased region" description="Polar residues" evidence="15">
    <location>
        <begin position="760"/>
        <end position="769"/>
    </location>
</feature>
<feature type="compositionally biased region" description="Basic and acidic residues" evidence="15">
    <location>
        <begin position="1255"/>
        <end position="1271"/>
    </location>
</feature>
<dbReference type="Gene3D" id="2.30.42.10">
    <property type="match status" value="1"/>
</dbReference>
<dbReference type="OrthoDB" id="10070999at2759"/>
<feature type="region of interest" description="Disordered" evidence="15">
    <location>
        <begin position="918"/>
        <end position="949"/>
    </location>
</feature>
<feature type="region of interest" description="Disordered" evidence="15">
    <location>
        <begin position="1603"/>
        <end position="1630"/>
    </location>
</feature>
<evidence type="ECO:0000256" key="1">
    <source>
        <dbReference type="ARBA" id="ARBA00001946"/>
    </source>
</evidence>
<dbReference type="SUPFAM" id="SSF56112">
    <property type="entry name" value="Protein kinase-like (PK-like)"/>
    <property type="match status" value="1"/>
</dbReference>
<dbReference type="EMBL" id="VCAZ01000029">
    <property type="protein sequence ID" value="TSL28207.1"/>
    <property type="molecule type" value="Genomic_DNA"/>
</dbReference>
<feature type="region of interest" description="Disordered" evidence="15">
    <location>
        <begin position="698"/>
        <end position="718"/>
    </location>
</feature>
<evidence type="ECO:0000256" key="10">
    <source>
        <dbReference type="ARBA" id="ARBA00022777"/>
    </source>
</evidence>
<keyword evidence="10 18" id="KW-0418">Kinase</keyword>
<evidence type="ECO:0000259" key="17">
    <source>
        <dbReference type="PROSITE" id="PS50106"/>
    </source>
</evidence>
<comment type="catalytic activity">
    <reaction evidence="13">
        <text>L-threonyl-[protein] + ATP = O-phospho-L-threonyl-[protein] + ADP + H(+)</text>
        <dbReference type="Rhea" id="RHEA:46608"/>
        <dbReference type="Rhea" id="RHEA-COMP:11060"/>
        <dbReference type="Rhea" id="RHEA-COMP:11605"/>
        <dbReference type="ChEBI" id="CHEBI:15378"/>
        <dbReference type="ChEBI" id="CHEBI:30013"/>
        <dbReference type="ChEBI" id="CHEBI:30616"/>
        <dbReference type="ChEBI" id="CHEBI:61977"/>
        <dbReference type="ChEBI" id="CHEBI:456216"/>
        <dbReference type="EC" id="2.7.11.1"/>
    </reaction>
</comment>
<gene>
    <name evidence="18" type="ORF">Baya_5722</name>
</gene>
<dbReference type="SUPFAM" id="SSF140482">
    <property type="entry name" value="MAST3 pre-PK domain-like"/>
    <property type="match status" value="1"/>
</dbReference>
<feature type="region of interest" description="Disordered" evidence="15">
    <location>
        <begin position="1855"/>
        <end position="1942"/>
    </location>
</feature>
<reference evidence="18 19" key="1">
    <citation type="journal article" date="2019" name="Genome Biol. Evol.">
        <title>Whole-Genome Sequencing of the Giant Devil Catfish, Bagarius yarrelli.</title>
        <authorList>
            <person name="Jiang W."/>
            <person name="Lv Y."/>
            <person name="Cheng L."/>
            <person name="Yang K."/>
            <person name="Chao B."/>
            <person name="Wang X."/>
            <person name="Li Y."/>
            <person name="Pan X."/>
            <person name="You X."/>
            <person name="Zhang Y."/>
            <person name="Yang J."/>
            <person name="Li J."/>
            <person name="Zhang X."/>
            <person name="Liu S."/>
            <person name="Sun C."/>
            <person name="Yang J."/>
            <person name="Shi Q."/>
        </authorList>
    </citation>
    <scope>NUCLEOTIDE SEQUENCE [LARGE SCALE GENOMIC DNA]</scope>
    <source>
        <strain evidence="18">JWS20170419001</strain>
        <tissue evidence="18">Muscle</tissue>
    </source>
</reference>
<dbReference type="FunFam" id="3.30.200.20:FF:000457">
    <property type="entry name" value="Microtubule-associated serine/threonine-protein kinase"/>
    <property type="match status" value="1"/>
</dbReference>
<feature type="compositionally biased region" description="Low complexity" evidence="15">
    <location>
        <begin position="1131"/>
        <end position="1155"/>
    </location>
</feature>
<evidence type="ECO:0000313" key="18">
    <source>
        <dbReference type="EMBL" id="TSL28207.1"/>
    </source>
</evidence>
<feature type="region of interest" description="Disordered" evidence="15">
    <location>
        <begin position="1412"/>
        <end position="1454"/>
    </location>
</feature>
<feature type="region of interest" description="Disordered" evidence="15">
    <location>
        <begin position="864"/>
        <end position="899"/>
    </location>
</feature>
<feature type="domain" description="Protein kinase" evidence="16">
    <location>
        <begin position="436"/>
        <end position="707"/>
    </location>
</feature>
<comment type="catalytic activity">
    <reaction evidence="14">
        <text>L-seryl-[protein] + ATP = O-phospho-L-seryl-[protein] + ADP + H(+)</text>
        <dbReference type="Rhea" id="RHEA:17989"/>
        <dbReference type="Rhea" id="RHEA-COMP:9863"/>
        <dbReference type="Rhea" id="RHEA-COMP:11604"/>
        <dbReference type="ChEBI" id="CHEBI:15378"/>
        <dbReference type="ChEBI" id="CHEBI:29999"/>
        <dbReference type="ChEBI" id="CHEBI:30616"/>
        <dbReference type="ChEBI" id="CHEBI:83421"/>
        <dbReference type="ChEBI" id="CHEBI:456216"/>
        <dbReference type="EC" id="2.7.11.1"/>
    </reaction>
</comment>
<feature type="region of interest" description="Disordered" evidence="15">
    <location>
        <begin position="1666"/>
        <end position="1720"/>
    </location>
</feature>
<feature type="compositionally biased region" description="Polar residues" evidence="15">
    <location>
        <begin position="1412"/>
        <end position="1433"/>
    </location>
</feature>
<dbReference type="Gene3D" id="1.10.510.10">
    <property type="entry name" value="Transferase(Phosphotransferase) domain 1"/>
    <property type="match status" value="1"/>
</dbReference>
<dbReference type="SMART" id="SM00228">
    <property type="entry name" value="PDZ"/>
    <property type="match status" value="1"/>
</dbReference>
<dbReference type="PANTHER" id="PTHR24356">
    <property type="entry name" value="SERINE/THREONINE-PROTEIN KINASE"/>
    <property type="match status" value="1"/>
</dbReference>
<feature type="compositionally biased region" description="Acidic residues" evidence="15">
    <location>
        <begin position="708"/>
        <end position="718"/>
    </location>
</feature>
<comment type="caution">
    <text evidence="18">The sequence shown here is derived from an EMBL/GenBank/DDBJ whole genome shotgun (WGS) entry which is preliminary data.</text>
</comment>
<proteinExistence type="inferred from homology"/>
<dbReference type="InterPro" id="IPR001478">
    <property type="entry name" value="PDZ"/>
</dbReference>
<comment type="subcellular location">
    <subcellularLocation>
        <location evidence="2">Cytoplasm</location>
    </subcellularLocation>
</comment>
<feature type="compositionally biased region" description="Polar residues" evidence="15">
    <location>
        <begin position="2267"/>
        <end position="2281"/>
    </location>
</feature>
<keyword evidence="12" id="KW-0460">Magnesium</keyword>
<dbReference type="InterPro" id="IPR036034">
    <property type="entry name" value="PDZ_sf"/>
</dbReference>
<accession>A0A556TYB3</accession>
<name>A0A556TYB3_BAGYA</name>
<feature type="region of interest" description="Disordered" evidence="15">
    <location>
        <begin position="2089"/>
        <end position="2114"/>
    </location>
</feature>
<feature type="region of interest" description="Disordered" evidence="15">
    <location>
        <begin position="744"/>
        <end position="769"/>
    </location>
</feature>
<evidence type="ECO:0000256" key="5">
    <source>
        <dbReference type="ARBA" id="ARBA00022490"/>
    </source>
</evidence>
<feature type="compositionally biased region" description="Polar residues" evidence="15">
    <location>
        <begin position="1967"/>
        <end position="1997"/>
    </location>
</feature>
<dbReference type="InterPro" id="IPR037711">
    <property type="entry name" value="MAST"/>
</dbReference>
<dbReference type="FunFam" id="2.30.42.10:FF:000008">
    <property type="entry name" value="microtubule-associated serine/threonine-protein kinase 4 isoform X2"/>
    <property type="match status" value="1"/>
</dbReference>
<dbReference type="PROSITE" id="PS00108">
    <property type="entry name" value="PROTEIN_KINASE_ST"/>
    <property type="match status" value="1"/>
</dbReference>
<feature type="compositionally biased region" description="Polar residues" evidence="15">
    <location>
        <begin position="877"/>
        <end position="899"/>
    </location>
</feature>
<evidence type="ECO:0000256" key="2">
    <source>
        <dbReference type="ARBA" id="ARBA00004496"/>
    </source>
</evidence>
<evidence type="ECO:0000256" key="9">
    <source>
        <dbReference type="ARBA" id="ARBA00022741"/>
    </source>
</evidence>
<dbReference type="Proteomes" id="UP000319801">
    <property type="component" value="Unassembled WGS sequence"/>
</dbReference>
<evidence type="ECO:0000256" key="3">
    <source>
        <dbReference type="ARBA" id="ARBA00009903"/>
    </source>
</evidence>
<evidence type="ECO:0000256" key="11">
    <source>
        <dbReference type="ARBA" id="ARBA00022840"/>
    </source>
</evidence>
<evidence type="ECO:0000256" key="7">
    <source>
        <dbReference type="ARBA" id="ARBA00022553"/>
    </source>
</evidence>
<evidence type="ECO:0000313" key="19">
    <source>
        <dbReference type="Proteomes" id="UP000319801"/>
    </source>
</evidence>
<feature type="domain" description="PDZ" evidence="17">
    <location>
        <begin position="956"/>
        <end position="1039"/>
    </location>
</feature>
<keyword evidence="6" id="KW-0723">Serine/threonine-protein kinase</keyword>
<dbReference type="GO" id="GO:0004674">
    <property type="term" value="F:protein serine/threonine kinase activity"/>
    <property type="evidence" value="ECO:0007669"/>
    <property type="project" value="UniProtKB-KW"/>
</dbReference>
<dbReference type="GO" id="GO:0005737">
    <property type="term" value="C:cytoplasm"/>
    <property type="evidence" value="ECO:0007669"/>
    <property type="project" value="UniProtKB-SubCell"/>
</dbReference>
<dbReference type="InterPro" id="IPR011009">
    <property type="entry name" value="Kinase-like_dom_sf"/>
</dbReference>
<dbReference type="InterPro" id="IPR023142">
    <property type="entry name" value="MAST_pre-PK_dom_sf"/>
</dbReference>
<feature type="compositionally biased region" description="Basic and acidic residues" evidence="15">
    <location>
        <begin position="2298"/>
        <end position="2314"/>
    </location>
</feature>
<keyword evidence="8" id="KW-0808">Transferase</keyword>
<dbReference type="InterPro" id="IPR015022">
    <property type="entry name" value="MAST_pre-PK_dom"/>
</dbReference>
<feature type="compositionally biased region" description="Polar residues" evidence="15">
    <location>
        <begin position="2154"/>
        <end position="2175"/>
    </location>
</feature>
<feature type="compositionally biased region" description="Basic residues" evidence="15">
    <location>
        <begin position="1051"/>
        <end position="1066"/>
    </location>
</feature>
<feature type="compositionally biased region" description="Polar residues" evidence="15">
    <location>
        <begin position="2226"/>
        <end position="2244"/>
    </location>
</feature>
<dbReference type="PROSITE" id="PS50011">
    <property type="entry name" value="PROTEIN_KINASE_DOM"/>
    <property type="match status" value="1"/>
</dbReference>
<feature type="compositionally biased region" description="Low complexity" evidence="15">
    <location>
        <begin position="1895"/>
        <end position="1910"/>
    </location>
</feature>
<feature type="compositionally biased region" description="Basic and acidic residues" evidence="15">
    <location>
        <begin position="1434"/>
        <end position="1454"/>
    </location>
</feature>
<evidence type="ECO:0000256" key="14">
    <source>
        <dbReference type="ARBA" id="ARBA00048679"/>
    </source>
</evidence>
<feature type="compositionally biased region" description="Acidic residues" evidence="15">
    <location>
        <begin position="1709"/>
        <end position="1718"/>
    </location>
</feature>
<feature type="compositionally biased region" description="Polar residues" evidence="15">
    <location>
        <begin position="1088"/>
        <end position="1099"/>
    </location>
</feature>
<dbReference type="GO" id="GO:0007010">
    <property type="term" value="P:cytoskeleton organization"/>
    <property type="evidence" value="ECO:0007669"/>
    <property type="project" value="TreeGrafter"/>
</dbReference>
<dbReference type="CDD" id="cd05609">
    <property type="entry name" value="STKc_MAST"/>
    <property type="match status" value="1"/>
</dbReference>
<dbReference type="EC" id="2.7.11.1" evidence="4"/>
<evidence type="ECO:0000256" key="8">
    <source>
        <dbReference type="ARBA" id="ARBA00022679"/>
    </source>
</evidence>
<dbReference type="SUPFAM" id="SSF50156">
    <property type="entry name" value="PDZ domain-like"/>
    <property type="match status" value="1"/>
</dbReference>
<comment type="similarity">
    <text evidence="3">Belongs to the protein kinase superfamily. AGC Ser/Thr protein kinase family.</text>
</comment>
<keyword evidence="9" id="KW-0547">Nucleotide-binding</keyword>
<keyword evidence="7" id="KW-0597">Phosphoprotein</keyword>
<dbReference type="Pfam" id="PF08926">
    <property type="entry name" value="DUF1908"/>
    <property type="match status" value="1"/>
</dbReference>
<dbReference type="GO" id="GO:0035556">
    <property type="term" value="P:intracellular signal transduction"/>
    <property type="evidence" value="ECO:0007669"/>
    <property type="project" value="TreeGrafter"/>
</dbReference>
<dbReference type="GO" id="GO:0005524">
    <property type="term" value="F:ATP binding"/>
    <property type="evidence" value="ECO:0007669"/>
    <property type="project" value="UniProtKB-KW"/>
</dbReference>
<keyword evidence="5" id="KW-0963">Cytoplasm</keyword>
<organism evidence="18 19">
    <name type="scientific">Bagarius yarrelli</name>
    <name type="common">Goonch</name>
    <name type="synonym">Bagrus yarrelli</name>
    <dbReference type="NCBI Taxonomy" id="175774"/>
    <lineage>
        <taxon>Eukaryota</taxon>
        <taxon>Metazoa</taxon>
        <taxon>Chordata</taxon>
        <taxon>Craniata</taxon>
        <taxon>Vertebrata</taxon>
        <taxon>Euteleostomi</taxon>
        <taxon>Actinopterygii</taxon>
        <taxon>Neopterygii</taxon>
        <taxon>Teleostei</taxon>
        <taxon>Ostariophysi</taxon>
        <taxon>Siluriformes</taxon>
        <taxon>Sisoridae</taxon>
        <taxon>Sisorinae</taxon>
        <taxon>Bagarius</taxon>
    </lineage>
</organism>
<dbReference type="FunFam" id="1.10.510.10:FF:000012">
    <property type="entry name" value="microtubule-associated serine/threonine-protein kinase 2 isoform X1"/>
    <property type="match status" value="1"/>
</dbReference>
<dbReference type="PROSITE" id="PS50106">
    <property type="entry name" value="PDZ"/>
    <property type="match status" value="1"/>
</dbReference>
<evidence type="ECO:0000256" key="15">
    <source>
        <dbReference type="SAM" id="MobiDB-lite"/>
    </source>
</evidence>
<feature type="compositionally biased region" description="Low complexity" evidence="15">
    <location>
        <begin position="1100"/>
        <end position="1122"/>
    </location>
</feature>
<evidence type="ECO:0000256" key="6">
    <source>
        <dbReference type="ARBA" id="ARBA00022527"/>
    </source>
</evidence>
<keyword evidence="11" id="KW-0067">ATP-binding</keyword>
<feature type="region of interest" description="Disordered" evidence="15">
    <location>
        <begin position="2153"/>
        <end position="2321"/>
    </location>
</feature>
<dbReference type="Pfam" id="PF00595">
    <property type="entry name" value="PDZ"/>
    <property type="match status" value="1"/>
</dbReference>
<dbReference type="PANTHER" id="PTHR24356:SF224">
    <property type="entry name" value="MICROTUBULE-ASSOCIATED SERINE_THREONINE-PROTEIN KINASE 4"/>
    <property type="match status" value="1"/>
</dbReference>
<keyword evidence="19" id="KW-1185">Reference proteome</keyword>